<gene>
    <name evidence="2" type="ORF">EXN66_Car001856</name>
</gene>
<evidence type="ECO:0000313" key="2">
    <source>
        <dbReference type="EMBL" id="KAF3686184.1"/>
    </source>
</evidence>
<evidence type="ECO:0000313" key="3">
    <source>
        <dbReference type="Proteomes" id="UP000503349"/>
    </source>
</evidence>
<dbReference type="InterPro" id="IPR058641">
    <property type="entry name" value="GVIN1_dom"/>
</dbReference>
<dbReference type="PANTHER" id="PTHR14819">
    <property type="entry name" value="GTP-BINDING"/>
    <property type="match status" value="1"/>
</dbReference>
<keyword evidence="3" id="KW-1185">Reference proteome</keyword>
<dbReference type="AlphaFoldDB" id="A0A6G1P7T0"/>
<sequence length="1013" mass="117166">MVGRPLSGTDSPFEGPHGPIVVSEKEKRDLFLKWMKLKLDTHSRNKLSGLRSKFKDQCMKKDVKLIAELEQALLDSSLGIEHYMREMGLIYEFSVTSSETTADEISRLPGIAAEMLLDGHPLELLDGDASNIPERWVTDVLMELHKKVGGKSRLLVLTVLGVQSTGKSTLLNTMFGVQFPVSSGRCTRGAYMLFIRVGEDMQSDLNCDFIVLIDTEGLKSPLLAQLEDSYEHDNQLATFVIGLSDVAVINVAMENLAEMKDVLQIATHAFLRMKQIGKKPVCHFVHQNVAAVAAHEKAMTERKHLLDQLNEMTQIAAEMEKQPFMKAFTDVLDYDIEKNNWNIPGLWHGTPPMAPVNTGYSEAVADFKKNLLETMKRDRNNRIYQIPEFLEWMRSLWKSVKYENFIFSFRNTLVAHAYDNLCKEFSQWEWKFRKEILSWQTEAELEMLNADSESDLHNLDKLCHAKKSEMLDKITDQQTMMKKKLNQYYQSKDKHVNLIEKYKIDFINSITCLSNEIQHSANNKLDCALDLRKTLLKAQEVQKKYRQVIEERVMKLLNDSKGTTLSDEEVTGEFEKMWAEVTVNKDLQNIGDLKEIGKGPFEAKIEHVNKKTKWNCSKRKQKKEDLPIFADSVIESCSRFVREIAITNKDYHDCFTKDLLDKIDGSLKIGPKFCNLKFEIDLKLHMCGIASREFLQMHRRFLLDKDPKNQLEKYKAQYLTDFLDLYKQRDHCQRKASDFVQCCIKPAVVEYINRSLGIDIVEEILTSSHSAEYSSRSFFQYSIQKELLQKEDFDSFLKFICNYEIYVKDWIFQHILDKMSENKTLYKLKTRNLQLIVDKITKATEWASKGEDGTLLPDTTESISKLISNMRKHLVRDVSLSVEEEKTTLFQIQSRCHQFIKSLKTSVIDLKEQLQEELNSDDIKETLNKLPIKPQDELFKRVFGCGQQCPFCKVPCEAGGKEHKRHHAAVHRPQGLGRYRYVDTKKLVETLCTTHVYNDIGFRNTATNWETHL</sequence>
<proteinExistence type="predicted"/>
<reference evidence="3" key="2">
    <citation type="submission" date="2019-02" db="EMBL/GenBank/DDBJ databases">
        <title>Opniocepnalus argus Var Kimnra genome.</title>
        <authorList>
            <person name="Zhou C."/>
            <person name="Xiao S."/>
        </authorList>
    </citation>
    <scope>NUCLEOTIDE SEQUENCE [LARGE SCALE GENOMIC DNA]</scope>
</reference>
<protein>
    <submittedName>
        <fullName evidence="2">Interferon-induced very large GTPase 1 Very large-inducible GTPase-1</fullName>
    </submittedName>
</protein>
<feature type="domain" description="VLIG-type G" evidence="1">
    <location>
        <begin position="151"/>
        <end position="394"/>
    </location>
</feature>
<dbReference type="Proteomes" id="UP000503349">
    <property type="component" value="Chromosome 2"/>
</dbReference>
<evidence type="ECO:0000259" key="1">
    <source>
        <dbReference type="PROSITE" id="PS51717"/>
    </source>
</evidence>
<dbReference type="InterPro" id="IPR030383">
    <property type="entry name" value="G_VLIG_dom"/>
</dbReference>
<dbReference type="PROSITE" id="PS51717">
    <property type="entry name" value="G_VLIG"/>
    <property type="match status" value="1"/>
</dbReference>
<dbReference type="PANTHER" id="PTHR14819:SF9">
    <property type="entry name" value="UP-REGULATOR OF CELL PROLIFERATION-LIKE"/>
    <property type="match status" value="1"/>
</dbReference>
<dbReference type="InterPro" id="IPR052986">
    <property type="entry name" value="VLIG_GTPase"/>
</dbReference>
<dbReference type="SUPFAM" id="SSF52540">
    <property type="entry name" value="P-loop containing nucleoside triphosphate hydrolases"/>
    <property type="match status" value="1"/>
</dbReference>
<dbReference type="GO" id="GO:0005525">
    <property type="term" value="F:GTP binding"/>
    <property type="evidence" value="ECO:0007669"/>
    <property type="project" value="InterPro"/>
</dbReference>
<dbReference type="EMBL" id="CM015713">
    <property type="protein sequence ID" value="KAF3686184.1"/>
    <property type="molecule type" value="Genomic_DNA"/>
</dbReference>
<dbReference type="Gene3D" id="3.40.50.300">
    <property type="entry name" value="P-loop containing nucleotide triphosphate hydrolases"/>
    <property type="match status" value="1"/>
</dbReference>
<dbReference type="Pfam" id="PF25683">
    <property type="entry name" value="URGCP_GTPase"/>
    <property type="match status" value="1"/>
</dbReference>
<reference evidence="2 3" key="1">
    <citation type="submission" date="2019-02" db="EMBL/GenBank/DDBJ databases">
        <title>Opniocepnalus argus genome.</title>
        <authorList>
            <person name="Zhou C."/>
            <person name="Xiao S."/>
        </authorList>
    </citation>
    <scope>NUCLEOTIDE SEQUENCE [LARGE SCALE GENOMIC DNA]</scope>
    <source>
        <strain evidence="2">OARG1902GOOAL</strain>
        <tissue evidence="2">Muscle</tissue>
    </source>
</reference>
<accession>A0A6G1P7T0</accession>
<dbReference type="InterPro" id="IPR027417">
    <property type="entry name" value="P-loop_NTPase"/>
</dbReference>
<name>A0A6G1P7T0_CHAAH</name>
<dbReference type="Pfam" id="PF25974">
    <property type="entry name" value="URGCP_9th"/>
    <property type="match status" value="1"/>
</dbReference>
<organism evidence="2 3">
    <name type="scientific">Channa argus</name>
    <name type="common">Northern snakehead</name>
    <name type="synonym">Ophicephalus argus</name>
    <dbReference type="NCBI Taxonomy" id="215402"/>
    <lineage>
        <taxon>Eukaryota</taxon>
        <taxon>Metazoa</taxon>
        <taxon>Chordata</taxon>
        <taxon>Craniata</taxon>
        <taxon>Vertebrata</taxon>
        <taxon>Euteleostomi</taxon>
        <taxon>Actinopterygii</taxon>
        <taxon>Neopterygii</taxon>
        <taxon>Teleostei</taxon>
        <taxon>Neoteleostei</taxon>
        <taxon>Acanthomorphata</taxon>
        <taxon>Anabantaria</taxon>
        <taxon>Anabantiformes</taxon>
        <taxon>Channoidei</taxon>
        <taxon>Channidae</taxon>
        <taxon>Channa</taxon>
    </lineage>
</organism>